<dbReference type="eggNOG" id="COG0491">
    <property type="taxonomic scope" value="Bacteria"/>
</dbReference>
<dbReference type="STRING" id="706587.Desti_4075"/>
<dbReference type="Gene3D" id="3.60.15.10">
    <property type="entry name" value="Ribonuclease Z/Hydroxyacylglutathione hydrolase-like"/>
    <property type="match status" value="1"/>
</dbReference>
<protein>
    <submittedName>
        <fullName evidence="7">Zn-dependent hydrolase, glyoxylase</fullName>
    </submittedName>
</protein>
<feature type="domain" description="Metallo-beta-lactamase" evidence="6">
    <location>
        <begin position="34"/>
        <end position="223"/>
    </location>
</feature>
<proteinExistence type="inferred from homology"/>
<dbReference type="EMBL" id="CP003360">
    <property type="protein sequence ID" value="AFM26713.1"/>
    <property type="molecule type" value="Genomic_DNA"/>
</dbReference>
<evidence type="ECO:0000313" key="8">
    <source>
        <dbReference type="Proteomes" id="UP000006055"/>
    </source>
</evidence>
<evidence type="ECO:0000313" key="7">
    <source>
        <dbReference type="EMBL" id="AFM26713.1"/>
    </source>
</evidence>
<dbReference type="CDD" id="cd07729">
    <property type="entry name" value="AHL_lactonase_MBL-fold"/>
    <property type="match status" value="1"/>
</dbReference>
<dbReference type="InterPro" id="IPR036866">
    <property type="entry name" value="RibonucZ/Hydroxyglut_hydro"/>
</dbReference>
<organism evidence="7 8">
    <name type="scientific">Desulfomonile tiedjei (strain ATCC 49306 / DSM 6799 / DCB-1)</name>
    <dbReference type="NCBI Taxonomy" id="706587"/>
    <lineage>
        <taxon>Bacteria</taxon>
        <taxon>Pseudomonadati</taxon>
        <taxon>Thermodesulfobacteriota</taxon>
        <taxon>Desulfomonilia</taxon>
        <taxon>Desulfomonilales</taxon>
        <taxon>Desulfomonilaceae</taxon>
        <taxon>Desulfomonile</taxon>
    </lineage>
</organism>
<keyword evidence="5" id="KW-0862">Zinc</keyword>
<dbReference type="AlphaFoldDB" id="I4CAX2"/>
<keyword evidence="4 7" id="KW-0378">Hydrolase</keyword>
<reference evidence="8" key="1">
    <citation type="submission" date="2012-06" db="EMBL/GenBank/DDBJ databases">
        <title>Complete sequence of chromosome of Desulfomonile tiedjei DSM 6799.</title>
        <authorList>
            <person name="Lucas S."/>
            <person name="Copeland A."/>
            <person name="Lapidus A."/>
            <person name="Glavina del Rio T."/>
            <person name="Dalin E."/>
            <person name="Tice H."/>
            <person name="Bruce D."/>
            <person name="Goodwin L."/>
            <person name="Pitluck S."/>
            <person name="Peters L."/>
            <person name="Ovchinnikova G."/>
            <person name="Zeytun A."/>
            <person name="Lu M."/>
            <person name="Kyrpides N."/>
            <person name="Mavromatis K."/>
            <person name="Ivanova N."/>
            <person name="Brettin T."/>
            <person name="Detter J.C."/>
            <person name="Han C."/>
            <person name="Larimer F."/>
            <person name="Land M."/>
            <person name="Hauser L."/>
            <person name="Markowitz V."/>
            <person name="Cheng J.-F."/>
            <person name="Hugenholtz P."/>
            <person name="Woyke T."/>
            <person name="Wu D."/>
            <person name="Spring S."/>
            <person name="Schroeder M."/>
            <person name="Brambilla E."/>
            <person name="Klenk H.-P."/>
            <person name="Eisen J.A."/>
        </authorList>
    </citation>
    <scope>NUCLEOTIDE SEQUENCE [LARGE SCALE GENOMIC DNA]</scope>
    <source>
        <strain evidence="8">ATCC 49306 / DSM 6799 / DCB-1</strain>
    </source>
</reference>
<dbReference type="InterPro" id="IPR001279">
    <property type="entry name" value="Metallo-B-lactamas"/>
</dbReference>
<dbReference type="SMART" id="SM00849">
    <property type="entry name" value="Lactamase_B"/>
    <property type="match status" value="1"/>
</dbReference>
<gene>
    <name evidence="7" type="ordered locus">Desti_4075</name>
</gene>
<dbReference type="SUPFAM" id="SSF56281">
    <property type="entry name" value="Metallo-hydrolase/oxidoreductase"/>
    <property type="match status" value="1"/>
</dbReference>
<dbReference type="GO" id="GO:0046872">
    <property type="term" value="F:metal ion binding"/>
    <property type="evidence" value="ECO:0007669"/>
    <property type="project" value="UniProtKB-KW"/>
</dbReference>
<dbReference type="GO" id="GO:0016787">
    <property type="term" value="F:hydrolase activity"/>
    <property type="evidence" value="ECO:0007669"/>
    <property type="project" value="UniProtKB-KW"/>
</dbReference>
<dbReference type="PANTHER" id="PTHR42978">
    <property type="entry name" value="QUORUM-QUENCHING LACTONASE YTNP-RELATED-RELATED"/>
    <property type="match status" value="1"/>
</dbReference>
<evidence type="ECO:0000256" key="2">
    <source>
        <dbReference type="ARBA" id="ARBA00007749"/>
    </source>
</evidence>
<comment type="similarity">
    <text evidence="2">Belongs to the metallo-beta-lactamase superfamily.</text>
</comment>
<sequence>MSTWVIRPLVFGTIEVKKDQLTVGLDAGLPLVVPYLGFHLTDGSCNVLLDTGINSKYIVNGRAWAGSPAEGGGQWVIDSLGGIGLSPKDIQYVIYSHLHNDHAGNCDLFPDAIHVFQEAEWKELLDPLPSMRIRGDFDQSLIPVLESLKCMKLVGDLDFMPGLRLILTPGHTAGSQCLIVTTLDGDYILAGDTIHVLPIAFPEMTEMILMDGRPLPITPAPRHWGPAVASSLVYDHYAWFKSIYRIKSFLRDTKFLIPGHEPSIVTKKFG</sequence>
<keyword evidence="8" id="KW-1185">Reference proteome</keyword>
<keyword evidence="3" id="KW-0479">Metal-binding</keyword>
<dbReference type="RefSeq" id="WP_014811838.1">
    <property type="nucleotide sequence ID" value="NC_018025.1"/>
</dbReference>
<dbReference type="OrthoDB" id="9773738at2"/>
<dbReference type="Pfam" id="PF00753">
    <property type="entry name" value="Lactamase_B"/>
    <property type="match status" value="1"/>
</dbReference>
<evidence type="ECO:0000256" key="4">
    <source>
        <dbReference type="ARBA" id="ARBA00022801"/>
    </source>
</evidence>
<name>I4CAX2_DESTA</name>
<comment type="cofactor">
    <cofactor evidence="1">
        <name>Zn(2+)</name>
        <dbReference type="ChEBI" id="CHEBI:29105"/>
    </cofactor>
</comment>
<dbReference type="InterPro" id="IPR051013">
    <property type="entry name" value="MBL_superfamily_lactonases"/>
</dbReference>
<dbReference type="HOGENOM" id="CLU_030571_3_3_7"/>
<evidence type="ECO:0000256" key="3">
    <source>
        <dbReference type="ARBA" id="ARBA00022723"/>
    </source>
</evidence>
<evidence type="ECO:0000256" key="1">
    <source>
        <dbReference type="ARBA" id="ARBA00001947"/>
    </source>
</evidence>
<dbReference type="KEGG" id="dti:Desti_4075"/>
<evidence type="ECO:0000256" key="5">
    <source>
        <dbReference type="ARBA" id="ARBA00022833"/>
    </source>
</evidence>
<dbReference type="PANTHER" id="PTHR42978:SF2">
    <property type="entry name" value="102 KBASES UNSTABLE REGION: FROM 1 TO 119443"/>
    <property type="match status" value="1"/>
</dbReference>
<accession>I4CAX2</accession>
<dbReference type="Proteomes" id="UP000006055">
    <property type="component" value="Chromosome"/>
</dbReference>
<evidence type="ECO:0000259" key="6">
    <source>
        <dbReference type="SMART" id="SM00849"/>
    </source>
</evidence>